<gene>
    <name evidence="1" type="ORF">COB67_00715</name>
</gene>
<reference evidence="2" key="1">
    <citation type="submission" date="2017-08" db="EMBL/GenBank/DDBJ databases">
        <title>A dynamic microbial community with high functional redundancy inhabits the cold, oxic subseafloor aquifer.</title>
        <authorList>
            <person name="Tully B.J."/>
            <person name="Wheat C.G."/>
            <person name="Glazer B.T."/>
            <person name="Huber J.A."/>
        </authorList>
    </citation>
    <scope>NUCLEOTIDE SEQUENCE [LARGE SCALE GENOMIC DNA]</scope>
</reference>
<dbReference type="GO" id="GO:0005829">
    <property type="term" value="C:cytosol"/>
    <property type="evidence" value="ECO:0007669"/>
    <property type="project" value="TreeGrafter"/>
</dbReference>
<accession>A0A2A4TAQ5</accession>
<protein>
    <submittedName>
        <fullName evidence="1">Transcriptional regulator</fullName>
    </submittedName>
</protein>
<dbReference type="InterPro" id="IPR000944">
    <property type="entry name" value="Tscrpt_reg_Rrf2"/>
</dbReference>
<dbReference type="GO" id="GO:0003700">
    <property type="term" value="F:DNA-binding transcription factor activity"/>
    <property type="evidence" value="ECO:0007669"/>
    <property type="project" value="TreeGrafter"/>
</dbReference>
<dbReference type="InterPro" id="IPR036390">
    <property type="entry name" value="WH_DNA-bd_sf"/>
</dbReference>
<dbReference type="PANTHER" id="PTHR33221">
    <property type="entry name" value="WINGED HELIX-TURN-HELIX TRANSCRIPTIONAL REGULATOR, RRF2 FAMILY"/>
    <property type="match status" value="1"/>
</dbReference>
<dbReference type="PROSITE" id="PS51197">
    <property type="entry name" value="HTH_RRF2_2"/>
    <property type="match status" value="1"/>
</dbReference>
<dbReference type="NCBIfam" id="TIGR00738">
    <property type="entry name" value="rrf2_super"/>
    <property type="match status" value="1"/>
</dbReference>
<name>A0A2A4TAQ5_9DELT</name>
<dbReference type="InterPro" id="IPR036388">
    <property type="entry name" value="WH-like_DNA-bd_sf"/>
</dbReference>
<dbReference type="InterPro" id="IPR030489">
    <property type="entry name" value="TR_Rrf2-type_CS"/>
</dbReference>
<sequence length="140" mass="15953">MKITRETDHAMKCILYLSRQSVRFIPVADIAEQNSIPRSFLAKILQKLTKIGIVESQQGNSGGFRLCRPPEDINLYEIFTAIQGPMVVNECVMDQKFCNRINFCSVHPIWVELKQEIEQKLKAVNFLSLSQNEQPCAPAL</sequence>
<evidence type="ECO:0000313" key="2">
    <source>
        <dbReference type="Proteomes" id="UP000218113"/>
    </source>
</evidence>
<proteinExistence type="predicted"/>
<dbReference type="Pfam" id="PF02082">
    <property type="entry name" value="Rrf2"/>
    <property type="match status" value="1"/>
</dbReference>
<dbReference type="Proteomes" id="UP000218113">
    <property type="component" value="Unassembled WGS sequence"/>
</dbReference>
<dbReference type="EMBL" id="NVSR01000002">
    <property type="protein sequence ID" value="PCI30706.1"/>
    <property type="molecule type" value="Genomic_DNA"/>
</dbReference>
<dbReference type="PANTHER" id="PTHR33221:SF2">
    <property type="entry name" value="TRANSCRIPTIONAL REGULATOR"/>
    <property type="match status" value="1"/>
</dbReference>
<dbReference type="PROSITE" id="PS01332">
    <property type="entry name" value="HTH_RRF2_1"/>
    <property type="match status" value="1"/>
</dbReference>
<organism evidence="1 2">
    <name type="scientific">SAR324 cluster bacterium</name>
    <dbReference type="NCBI Taxonomy" id="2024889"/>
    <lineage>
        <taxon>Bacteria</taxon>
        <taxon>Deltaproteobacteria</taxon>
        <taxon>SAR324 cluster</taxon>
    </lineage>
</organism>
<comment type="caution">
    <text evidence="1">The sequence shown here is derived from an EMBL/GenBank/DDBJ whole genome shotgun (WGS) entry which is preliminary data.</text>
</comment>
<evidence type="ECO:0000313" key="1">
    <source>
        <dbReference type="EMBL" id="PCI30706.1"/>
    </source>
</evidence>
<dbReference type="Gene3D" id="1.10.10.10">
    <property type="entry name" value="Winged helix-like DNA-binding domain superfamily/Winged helix DNA-binding domain"/>
    <property type="match status" value="1"/>
</dbReference>
<dbReference type="AlphaFoldDB" id="A0A2A4TAQ5"/>
<dbReference type="SUPFAM" id="SSF46785">
    <property type="entry name" value="Winged helix' DNA-binding domain"/>
    <property type="match status" value="1"/>
</dbReference>